<dbReference type="EMBL" id="MRZV01002049">
    <property type="protein sequence ID" value="PIK34877.1"/>
    <property type="molecule type" value="Genomic_DNA"/>
</dbReference>
<dbReference type="GO" id="GO:0031201">
    <property type="term" value="C:SNARE complex"/>
    <property type="evidence" value="ECO:0007669"/>
    <property type="project" value="TreeGrafter"/>
</dbReference>
<dbReference type="PROSITE" id="PS00914">
    <property type="entry name" value="SYNTAXIN"/>
    <property type="match status" value="1"/>
</dbReference>
<dbReference type="SMART" id="SM00397">
    <property type="entry name" value="t_SNARE"/>
    <property type="match status" value="1"/>
</dbReference>
<gene>
    <name evidence="5" type="ORF">BSL78_28299</name>
</gene>
<dbReference type="FunFam" id="1.20.5.110:FF:000059">
    <property type="entry name" value="Related to syntaxin 12"/>
    <property type="match status" value="1"/>
</dbReference>
<evidence type="ECO:0000256" key="3">
    <source>
        <dbReference type="SAM" id="Phobius"/>
    </source>
</evidence>
<feature type="region of interest" description="Disordered" evidence="2">
    <location>
        <begin position="135"/>
        <end position="173"/>
    </location>
</feature>
<proteinExistence type="inferred from homology"/>
<reference evidence="5 6" key="1">
    <citation type="journal article" date="2017" name="PLoS Biol.">
        <title>The sea cucumber genome provides insights into morphological evolution and visceral regeneration.</title>
        <authorList>
            <person name="Zhang X."/>
            <person name="Sun L."/>
            <person name="Yuan J."/>
            <person name="Sun Y."/>
            <person name="Gao Y."/>
            <person name="Zhang L."/>
            <person name="Li S."/>
            <person name="Dai H."/>
            <person name="Hamel J.F."/>
            <person name="Liu C."/>
            <person name="Yu Y."/>
            <person name="Liu S."/>
            <person name="Lin W."/>
            <person name="Guo K."/>
            <person name="Jin S."/>
            <person name="Xu P."/>
            <person name="Storey K.B."/>
            <person name="Huan P."/>
            <person name="Zhang T."/>
            <person name="Zhou Y."/>
            <person name="Zhang J."/>
            <person name="Lin C."/>
            <person name="Li X."/>
            <person name="Xing L."/>
            <person name="Huo D."/>
            <person name="Sun M."/>
            <person name="Wang L."/>
            <person name="Mercier A."/>
            <person name="Li F."/>
            <person name="Yang H."/>
            <person name="Xiang J."/>
        </authorList>
    </citation>
    <scope>NUCLEOTIDE SEQUENCE [LARGE SCALE GENOMIC DNA]</scope>
    <source>
        <strain evidence="5">Shaxun</strain>
        <tissue evidence="5">Muscle</tissue>
    </source>
</reference>
<keyword evidence="3" id="KW-1133">Transmembrane helix</keyword>
<dbReference type="InterPro" id="IPR000727">
    <property type="entry name" value="T_SNARE_dom"/>
</dbReference>
<name>A0A2G8JGK3_STIJA</name>
<dbReference type="OrthoDB" id="75754at2759"/>
<dbReference type="InterPro" id="IPR006012">
    <property type="entry name" value="Syntaxin/epimorphin_CS"/>
</dbReference>
<dbReference type="GO" id="GO:0006906">
    <property type="term" value="P:vesicle fusion"/>
    <property type="evidence" value="ECO:0007669"/>
    <property type="project" value="TreeGrafter"/>
</dbReference>
<dbReference type="GO" id="GO:0000149">
    <property type="term" value="F:SNARE binding"/>
    <property type="evidence" value="ECO:0007669"/>
    <property type="project" value="TreeGrafter"/>
</dbReference>
<dbReference type="AlphaFoldDB" id="A0A2G8JGK3"/>
<dbReference type="STRING" id="307972.A0A2G8JGK3"/>
<evidence type="ECO:0000313" key="6">
    <source>
        <dbReference type="Proteomes" id="UP000230750"/>
    </source>
</evidence>
<dbReference type="Gene3D" id="1.20.58.70">
    <property type="match status" value="1"/>
</dbReference>
<dbReference type="GO" id="GO:0048278">
    <property type="term" value="P:vesicle docking"/>
    <property type="evidence" value="ECO:0007669"/>
    <property type="project" value="TreeGrafter"/>
</dbReference>
<keyword evidence="6" id="KW-1185">Reference proteome</keyword>
<sequence length="276" mass="31559">MRRQGEFGYGALDDSEGSFLQANADENSFRSLIEKTGSSIQRISSKVSNVERSVRQIGTPSDSVHLRNKIATVLQEINHSVVKTQTDVKRLKDLGRSLSKENRLQEERITSQFKNTVQRFAEVQKRVANQMKTYPDLPKQSSFHQEEQEVGFDSGRDVESQRRRQMQQQEEEGMEYDLNILEERERQVRDIESAIVDVNEIFRDLSAMLVEQGDMVDSIESNVERGADNVSSAREELVKAEMYQKKARRKQLCIVLILGVVVGALVLMIILLVKKP</sequence>
<dbReference type="Gene3D" id="1.20.5.110">
    <property type="match status" value="1"/>
</dbReference>
<keyword evidence="3" id="KW-0812">Transmembrane</keyword>
<evidence type="ECO:0000313" key="5">
    <source>
        <dbReference type="EMBL" id="PIK34877.1"/>
    </source>
</evidence>
<evidence type="ECO:0000256" key="1">
    <source>
        <dbReference type="ARBA" id="ARBA00009063"/>
    </source>
</evidence>
<keyword evidence="3" id="KW-0472">Membrane</keyword>
<feature type="transmembrane region" description="Helical" evidence="3">
    <location>
        <begin position="252"/>
        <end position="273"/>
    </location>
</feature>
<dbReference type="CDD" id="cd15847">
    <property type="entry name" value="SNARE_syntaxin7_like"/>
    <property type="match status" value="1"/>
</dbReference>
<dbReference type="GO" id="GO:0012505">
    <property type="term" value="C:endomembrane system"/>
    <property type="evidence" value="ECO:0007669"/>
    <property type="project" value="TreeGrafter"/>
</dbReference>
<dbReference type="InterPro" id="IPR010989">
    <property type="entry name" value="SNARE"/>
</dbReference>
<comment type="similarity">
    <text evidence="1">Belongs to the syntaxin family.</text>
</comment>
<organism evidence="5 6">
    <name type="scientific">Stichopus japonicus</name>
    <name type="common">Sea cucumber</name>
    <dbReference type="NCBI Taxonomy" id="307972"/>
    <lineage>
        <taxon>Eukaryota</taxon>
        <taxon>Metazoa</taxon>
        <taxon>Echinodermata</taxon>
        <taxon>Eleutherozoa</taxon>
        <taxon>Echinozoa</taxon>
        <taxon>Holothuroidea</taxon>
        <taxon>Aspidochirotacea</taxon>
        <taxon>Aspidochirotida</taxon>
        <taxon>Stichopodidae</taxon>
        <taxon>Apostichopus</taxon>
    </lineage>
</organism>
<dbReference type="Pfam" id="PF05739">
    <property type="entry name" value="SNARE"/>
    <property type="match status" value="1"/>
</dbReference>
<dbReference type="GO" id="GO:0005484">
    <property type="term" value="F:SNAP receptor activity"/>
    <property type="evidence" value="ECO:0007669"/>
    <property type="project" value="InterPro"/>
</dbReference>
<accession>A0A2G8JGK3</accession>
<evidence type="ECO:0000256" key="2">
    <source>
        <dbReference type="SAM" id="MobiDB-lite"/>
    </source>
</evidence>
<dbReference type="Pfam" id="PF14523">
    <property type="entry name" value="Syntaxin_2"/>
    <property type="match status" value="1"/>
</dbReference>
<dbReference type="GO" id="GO:0006886">
    <property type="term" value="P:intracellular protein transport"/>
    <property type="evidence" value="ECO:0007669"/>
    <property type="project" value="InterPro"/>
</dbReference>
<dbReference type="PANTHER" id="PTHR19957:SF38">
    <property type="entry name" value="LD27581P"/>
    <property type="match status" value="1"/>
</dbReference>
<dbReference type="SUPFAM" id="SSF47661">
    <property type="entry name" value="t-snare proteins"/>
    <property type="match status" value="1"/>
</dbReference>
<dbReference type="InterPro" id="IPR006011">
    <property type="entry name" value="Syntaxin_N"/>
</dbReference>
<dbReference type="PROSITE" id="PS50192">
    <property type="entry name" value="T_SNARE"/>
    <property type="match status" value="1"/>
</dbReference>
<protein>
    <submittedName>
        <fullName evidence="5">Putative syntaxin-12 isoform X3</fullName>
    </submittedName>
</protein>
<evidence type="ECO:0000259" key="4">
    <source>
        <dbReference type="PROSITE" id="PS50192"/>
    </source>
</evidence>
<dbReference type="Proteomes" id="UP000230750">
    <property type="component" value="Unassembled WGS sequence"/>
</dbReference>
<comment type="caution">
    <text evidence="5">The sequence shown here is derived from an EMBL/GenBank/DDBJ whole genome shotgun (WGS) entry which is preliminary data.</text>
</comment>
<feature type="domain" description="T-SNARE coiled-coil homology" evidence="4">
    <location>
        <begin position="178"/>
        <end position="240"/>
    </location>
</feature>
<dbReference type="InterPro" id="IPR045242">
    <property type="entry name" value="Syntaxin"/>
</dbReference>
<dbReference type="PANTHER" id="PTHR19957">
    <property type="entry name" value="SYNTAXIN"/>
    <property type="match status" value="1"/>
</dbReference>